<evidence type="ECO:0008006" key="3">
    <source>
        <dbReference type="Google" id="ProtNLM"/>
    </source>
</evidence>
<dbReference type="PATRIC" id="fig|999422.3.peg.681"/>
<organism evidence="1 2">
    <name type="scientific">Segatella maculosa OT 289</name>
    <dbReference type="NCBI Taxonomy" id="999422"/>
    <lineage>
        <taxon>Bacteria</taxon>
        <taxon>Pseudomonadati</taxon>
        <taxon>Bacteroidota</taxon>
        <taxon>Bacteroidia</taxon>
        <taxon>Bacteroidales</taxon>
        <taxon>Prevotellaceae</taxon>
        <taxon>Segatella</taxon>
    </lineage>
</organism>
<sequence length="339" mass="37506">MKKILVLSIGACLLVSACSRPRKAEASHLESATGNPFTTDLLLKTTPVKQQDRSPLCWAYAMLATIETNHLKQGDSVNLSIDYMARCLLTESVRRSYLSRGTSPINLRGMGTRLLALLETYGACPYDSYHAESANYNVIVRRLEQAARASRSLTALDQRANAILDAAIGYLPGKQVHMLGADYTPREFAHSVCRSGEYQAITSFTHHAFGTQFVLEVPDNLNADRVLNLPLDTLIQFIVGRLRSGRAVYWEGDITSPGFDFAAGTAEVGHPVTQQQRQQAFESLQTTDDHALELVGLAHDKQGRRYFIAKNAWGTANRFGGFLYLSEDYLRLNTVMVVG</sequence>
<dbReference type="RefSeq" id="WP_008564411.1">
    <property type="nucleotide sequence ID" value="NZ_JH594501.1"/>
</dbReference>
<proteinExistence type="predicted"/>
<dbReference type="HOGENOM" id="CLU_056707_0_0_10"/>
<name>H1HKH4_9BACT</name>
<dbReference type="EMBL" id="AGEK01000016">
    <property type="protein sequence ID" value="EHO73075.1"/>
    <property type="molecule type" value="Genomic_DNA"/>
</dbReference>
<dbReference type="SUPFAM" id="SSF54001">
    <property type="entry name" value="Cysteine proteinases"/>
    <property type="match status" value="1"/>
</dbReference>
<keyword evidence="2" id="KW-1185">Reference proteome</keyword>
<dbReference type="OrthoDB" id="9814054at2"/>
<dbReference type="Pfam" id="PF03051">
    <property type="entry name" value="Peptidase_C1_2"/>
    <property type="match status" value="1"/>
</dbReference>
<comment type="caution">
    <text evidence="1">The sequence shown here is derived from an EMBL/GenBank/DDBJ whole genome shotgun (WGS) entry which is preliminary data.</text>
</comment>
<dbReference type="GO" id="GO:0070005">
    <property type="term" value="F:cysteine-type aminopeptidase activity"/>
    <property type="evidence" value="ECO:0007669"/>
    <property type="project" value="InterPro"/>
</dbReference>
<dbReference type="InterPro" id="IPR038765">
    <property type="entry name" value="Papain-like_cys_pep_sf"/>
</dbReference>
<accession>H1HKH4</accession>
<dbReference type="Proteomes" id="UP000003167">
    <property type="component" value="Unassembled WGS sequence"/>
</dbReference>
<dbReference type="Gene3D" id="3.90.70.10">
    <property type="entry name" value="Cysteine proteinases"/>
    <property type="match status" value="1"/>
</dbReference>
<dbReference type="STRING" id="999422.HMPREF9944_00668"/>
<protein>
    <recommendedName>
        <fullName evidence="3">Peptidase C1A papain C-terminal domain-containing protein</fullName>
    </recommendedName>
</protein>
<evidence type="ECO:0000313" key="2">
    <source>
        <dbReference type="Proteomes" id="UP000003167"/>
    </source>
</evidence>
<reference evidence="1 2" key="1">
    <citation type="submission" date="2011-12" db="EMBL/GenBank/DDBJ databases">
        <title>The Genome Sequence of Prevotella maculosa OT 289.</title>
        <authorList>
            <consortium name="The Broad Institute Genome Sequencing Platform"/>
            <person name="Earl A."/>
            <person name="Ward D."/>
            <person name="Feldgarden M."/>
            <person name="Gevers D."/>
            <person name="Izard J."/>
            <person name="Blanton J.M."/>
            <person name="Mathney J."/>
            <person name="Tanner A.C."/>
            <person name="Dewhirst F.E."/>
            <person name="Young S.K."/>
            <person name="Zeng Q."/>
            <person name="Gargeya S."/>
            <person name="Fitzgerald M."/>
            <person name="Haas B."/>
            <person name="Abouelleil A."/>
            <person name="Alvarado L."/>
            <person name="Arachchi H.M."/>
            <person name="Berlin A."/>
            <person name="Chapman S.B."/>
            <person name="Gearin G."/>
            <person name="Goldberg J."/>
            <person name="Griggs A."/>
            <person name="Gujja S."/>
            <person name="Hansen M."/>
            <person name="Heiman D."/>
            <person name="Howarth C."/>
            <person name="Larimer J."/>
            <person name="Lui A."/>
            <person name="MacDonald P.J.P."/>
            <person name="McCowen C."/>
            <person name="Montmayeur A."/>
            <person name="Murphy C."/>
            <person name="Neiman D."/>
            <person name="Pearson M."/>
            <person name="Priest M."/>
            <person name="Roberts A."/>
            <person name="Saif S."/>
            <person name="Shea T."/>
            <person name="Sisk P."/>
            <person name="Stolte C."/>
            <person name="Sykes S."/>
            <person name="Wortman J."/>
            <person name="Nusbaum C."/>
            <person name="Birren B."/>
        </authorList>
    </citation>
    <scope>NUCLEOTIDE SEQUENCE [LARGE SCALE GENOMIC DNA]</scope>
    <source>
        <strain evidence="1 2">OT 289</strain>
    </source>
</reference>
<dbReference type="PROSITE" id="PS51257">
    <property type="entry name" value="PROKAR_LIPOPROTEIN"/>
    <property type="match status" value="1"/>
</dbReference>
<dbReference type="AlphaFoldDB" id="H1HKH4"/>
<dbReference type="GO" id="GO:0006508">
    <property type="term" value="P:proteolysis"/>
    <property type="evidence" value="ECO:0007669"/>
    <property type="project" value="InterPro"/>
</dbReference>
<dbReference type="InterPro" id="IPR004134">
    <property type="entry name" value="Peptidase_C1B"/>
</dbReference>
<evidence type="ECO:0000313" key="1">
    <source>
        <dbReference type="EMBL" id="EHO73075.1"/>
    </source>
</evidence>
<gene>
    <name evidence="1" type="ORF">HMPREF9944_00668</name>
</gene>